<evidence type="ECO:0000256" key="1">
    <source>
        <dbReference type="ARBA" id="ARBA00011245"/>
    </source>
</evidence>
<dbReference type="InterPro" id="IPR053403">
    <property type="entry name" value="QS_phosphorelay_intermediate"/>
</dbReference>
<dbReference type="SUPFAM" id="SSF47226">
    <property type="entry name" value="Histidine-containing phosphotransfer domain, HPT domain"/>
    <property type="match status" value="1"/>
</dbReference>
<comment type="subunit">
    <text evidence="1">Monomer.</text>
</comment>
<evidence type="ECO:0000256" key="4">
    <source>
        <dbReference type="ARBA" id="ARBA00023012"/>
    </source>
</evidence>
<feature type="domain" description="HPt" evidence="5">
    <location>
        <begin position="28"/>
        <end position="98"/>
    </location>
</feature>
<organism evidence="6 7">
    <name type="scientific">Vibrio ichthyoenteri ATCC 700023</name>
    <dbReference type="NCBI Taxonomy" id="870968"/>
    <lineage>
        <taxon>Bacteria</taxon>
        <taxon>Pseudomonadati</taxon>
        <taxon>Pseudomonadota</taxon>
        <taxon>Gammaproteobacteria</taxon>
        <taxon>Vibrionales</taxon>
        <taxon>Vibrionaceae</taxon>
        <taxon>Vibrio</taxon>
    </lineage>
</organism>
<keyword evidence="3" id="KW-0597">Phosphoprotein</keyword>
<reference evidence="6 7" key="1">
    <citation type="journal article" date="2012" name="Int. J. Syst. Evol. Microbiol.">
        <title>Vibrio caribbeanicus sp. nov., isolated from the marine sponge Scleritoderma cyanea.</title>
        <authorList>
            <person name="Hoffmann M."/>
            <person name="Monday S.R."/>
            <person name="Allard M.W."/>
            <person name="Strain E.A."/>
            <person name="Whittaker P."/>
            <person name="Naum M."/>
            <person name="McCarthy P.J."/>
            <person name="Lopez J.V."/>
            <person name="Fischer M."/>
            <person name="Brown E.W."/>
        </authorList>
    </citation>
    <scope>NUCLEOTIDE SEQUENCE [LARGE SCALE GENOMIC DNA]</scope>
    <source>
        <strain evidence="6 7">ATCC 700023</strain>
    </source>
</reference>
<protein>
    <recommendedName>
        <fullName evidence="2">Phosphorelay protein LuxU</fullName>
    </recommendedName>
</protein>
<dbReference type="InterPro" id="IPR008207">
    <property type="entry name" value="Sig_transdc_His_kin_Hpt_dom"/>
</dbReference>
<evidence type="ECO:0000313" key="6">
    <source>
        <dbReference type="EMBL" id="EGU38874.1"/>
    </source>
</evidence>
<dbReference type="GO" id="GO:0004672">
    <property type="term" value="F:protein kinase activity"/>
    <property type="evidence" value="ECO:0007669"/>
    <property type="project" value="UniProtKB-ARBA"/>
</dbReference>
<dbReference type="EMBL" id="AFWF01000156">
    <property type="protein sequence ID" value="EGU38874.1"/>
    <property type="molecule type" value="Genomic_DNA"/>
</dbReference>
<evidence type="ECO:0000256" key="2">
    <source>
        <dbReference type="ARBA" id="ARBA00017260"/>
    </source>
</evidence>
<evidence type="ECO:0000313" key="7">
    <source>
        <dbReference type="Proteomes" id="UP000004605"/>
    </source>
</evidence>
<accession>F9S2V0</accession>
<gene>
    <name evidence="6" type="ORF">VII00023_06072</name>
</gene>
<dbReference type="AlphaFoldDB" id="F9S2V0"/>
<keyword evidence="7" id="KW-1185">Reference proteome</keyword>
<dbReference type="GO" id="GO:0000160">
    <property type="term" value="P:phosphorelay signal transduction system"/>
    <property type="evidence" value="ECO:0007669"/>
    <property type="project" value="UniProtKB-KW"/>
</dbReference>
<sequence length="116" mass="12553">MEVVMEVLNQAKVDRLANEIGQENVPILLEIFLGELAQYIATLSAEHDNHGAYLKDISHALKSSAASFGAEALCALAIEFDAAAKAGDSLNSPVVRQTMLALLVETQQRYKKLLGQ</sequence>
<proteinExistence type="predicted"/>
<evidence type="ECO:0000256" key="3">
    <source>
        <dbReference type="ARBA" id="ARBA00022553"/>
    </source>
</evidence>
<dbReference type="InterPro" id="IPR036641">
    <property type="entry name" value="HPT_dom_sf"/>
</dbReference>
<dbReference type="NCBIfam" id="NF041948">
    <property type="entry name" value="Phrelay_LuxU_Vib"/>
    <property type="match status" value="1"/>
</dbReference>
<name>F9S2V0_9VIBR</name>
<dbReference type="Proteomes" id="UP000004605">
    <property type="component" value="Unassembled WGS sequence"/>
</dbReference>
<comment type="caution">
    <text evidence="6">The sequence shown here is derived from an EMBL/GenBank/DDBJ whole genome shotgun (WGS) entry which is preliminary data.</text>
</comment>
<evidence type="ECO:0000259" key="5">
    <source>
        <dbReference type="Pfam" id="PF01627"/>
    </source>
</evidence>
<dbReference type="Pfam" id="PF01627">
    <property type="entry name" value="Hpt"/>
    <property type="match status" value="1"/>
</dbReference>
<keyword evidence="4" id="KW-0902">Two-component regulatory system</keyword>
<dbReference type="Gene3D" id="1.20.120.160">
    <property type="entry name" value="HPT domain"/>
    <property type="match status" value="1"/>
</dbReference>